<feature type="region of interest" description="Disordered" evidence="1">
    <location>
        <begin position="268"/>
        <end position="300"/>
    </location>
</feature>
<sequence>MRGVYVTAADWNAQSPRERHITLARAVTLMRERRLVLSHRTAAIAWNLPLLGDPPEDVHVIAWRTNGGRSDDRLVRHCLDIPPETVVLDGLEATTLARTVIDVARTSRFAEGVMVADAALARGTRHDDLVAELPEPGHRGVRRAREVVAFADARSGSPVESLSRVSIAEAGLPAPELQHEFSDRDGRMDVDFWWPRFGVIGEFDGKVKYLDERYRNGRTLEQVLLDEKWREQRLRRQPGCDRSPGGMPPPRRRPRAWAACCASTASADRDRGIHRPTVASADRPWHPQTASATEIRERYP</sequence>
<evidence type="ECO:0000256" key="1">
    <source>
        <dbReference type="SAM" id="MobiDB-lite"/>
    </source>
</evidence>
<dbReference type="Proteomes" id="UP001157069">
    <property type="component" value="Unassembled WGS sequence"/>
</dbReference>
<protein>
    <submittedName>
        <fullName evidence="2">Uncharacterized protein</fullName>
    </submittedName>
</protein>
<proteinExistence type="predicted"/>
<evidence type="ECO:0000313" key="2">
    <source>
        <dbReference type="EMBL" id="GMA90065.1"/>
    </source>
</evidence>
<name>A0ABQ6JS44_9MICO</name>
<gene>
    <name evidence="2" type="ORF">GCM10025869_05940</name>
</gene>
<feature type="region of interest" description="Disordered" evidence="1">
    <location>
        <begin position="236"/>
        <end position="255"/>
    </location>
</feature>
<dbReference type="RefSeq" id="WP_284297639.1">
    <property type="nucleotide sequence ID" value="NZ_BSVA01000001.1"/>
</dbReference>
<comment type="caution">
    <text evidence="2">The sequence shown here is derived from an EMBL/GenBank/DDBJ whole genome shotgun (WGS) entry which is preliminary data.</text>
</comment>
<reference evidence="3" key="1">
    <citation type="journal article" date="2019" name="Int. J. Syst. Evol. Microbiol.">
        <title>The Global Catalogue of Microorganisms (GCM) 10K type strain sequencing project: providing services to taxonomists for standard genome sequencing and annotation.</title>
        <authorList>
            <consortium name="The Broad Institute Genomics Platform"/>
            <consortium name="The Broad Institute Genome Sequencing Center for Infectious Disease"/>
            <person name="Wu L."/>
            <person name="Ma J."/>
        </authorList>
    </citation>
    <scope>NUCLEOTIDE SEQUENCE [LARGE SCALE GENOMIC DNA]</scope>
    <source>
        <strain evidence="3">NBRC 108755</strain>
    </source>
</reference>
<evidence type="ECO:0000313" key="3">
    <source>
        <dbReference type="Proteomes" id="UP001157069"/>
    </source>
</evidence>
<organism evidence="2 3">
    <name type="scientific">Homoserinibacter gongjuensis</name>
    <dbReference type="NCBI Taxonomy" id="1162968"/>
    <lineage>
        <taxon>Bacteria</taxon>
        <taxon>Bacillati</taxon>
        <taxon>Actinomycetota</taxon>
        <taxon>Actinomycetes</taxon>
        <taxon>Micrococcales</taxon>
        <taxon>Microbacteriaceae</taxon>
        <taxon>Homoserinibacter</taxon>
    </lineage>
</organism>
<accession>A0ABQ6JS44</accession>
<keyword evidence="3" id="KW-1185">Reference proteome</keyword>
<dbReference type="EMBL" id="BSVA01000001">
    <property type="protein sequence ID" value="GMA90065.1"/>
    <property type="molecule type" value="Genomic_DNA"/>
</dbReference>